<reference evidence="3 4" key="1">
    <citation type="submission" date="2020-08" db="EMBL/GenBank/DDBJ databases">
        <title>Genomic Encyclopedia of Type Strains, Phase IV (KMG-IV): sequencing the most valuable type-strain genomes for metagenomic binning, comparative biology and taxonomic classification.</title>
        <authorList>
            <person name="Goeker M."/>
        </authorList>
    </citation>
    <scope>NUCLEOTIDE SEQUENCE [LARGE SCALE GENOMIC DNA]</scope>
    <source>
        <strain evidence="3 4">DSM 106739</strain>
    </source>
</reference>
<dbReference type="NCBIfam" id="TIGR02713">
    <property type="entry name" value="allophanate_hyd"/>
    <property type="match status" value="1"/>
</dbReference>
<proteinExistence type="predicted"/>
<dbReference type="EC" id="3.5.1.54" evidence="3"/>
<evidence type="ECO:0000313" key="3">
    <source>
        <dbReference type="EMBL" id="MBB4011571.1"/>
    </source>
</evidence>
<dbReference type="InterPro" id="IPR000120">
    <property type="entry name" value="Amidase"/>
</dbReference>
<dbReference type="InterPro" id="IPR023631">
    <property type="entry name" value="Amidase_dom"/>
</dbReference>
<dbReference type="NCBIfam" id="NF006043">
    <property type="entry name" value="PRK08186.1"/>
    <property type="match status" value="1"/>
</dbReference>
<dbReference type="InterPro" id="IPR053844">
    <property type="entry name" value="AH_C"/>
</dbReference>
<dbReference type="PANTHER" id="PTHR11895">
    <property type="entry name" value="TRANSAMIDASE"/>
    <property type="match status" value="1"/>
</dbReference>
<dbReference type="EMBL" id="JACIET010000001">
    <property type="protein sequence ID" value="MBB4011571.1"/>
    <property type="molecule type" value="Genomic_DNA"/>
</dbReference>
<dbReference type="Gene3D" id="3.10.490.10">
    <property type="entry name" value="Gamma-glutamyl cyclotransferase-like"/>
    <property type="match status" value="1"/>
</dbReference>
<keyword evidence="4" id="KW-1185">Reference proteome</keyword>
<dbReference type="Pfam" id="PF21986">
    <property type="entry name" value="AH_C"/>
    <property type="match status" value="1"/>
</dbReference>
<evidence type="ECO:0000313" key="4">
    <source>
        <dbReference type="Proteomes" id="UP000561045"/>
    </source>
</evidence>
<dbReference type="GO" id="GO:0004039">
    <property type="term" value="F:allophanate hydrolase activity"/>
    <property type="evidence" value="ECO:0007669"/>
    <property type="project" value="UniProtKB-EC"/>
</dbReference>
<protein>
    <submittedName>
        <fullName evidence="3">Allophanate hydrolase</fullName>
        <ecNumber evidence="3">3.5.1.54</ecNumber>
    </submittedName>
</protein>
<gene>
    <name evidence="3" type="ORF">GGR36_000879</name>
</gene>
<dbReference type="RefSeq" id="WP_183632271.1">
    <property type="nucleotide sequence ID" value="NZ_BAABLE010000011.1"/>
</dbReference>
<dbReference type="Gene3D" id="3.90.1300.10">
    <property type="entry name" value="Amidase signature (AS) domain"/>
    <property type="match status" value="1"/>
</dbReference>
<keyword evidence="3" id="KW-0378">Hydrolase</keyword>
<dbReference type="Pfam" id="PF01425">
    <property type="entry name" value="Amidase"/>
    <property type="match status" value="1"/>
</dbReference>
<dbReference type="InterPro" id="IPR014085">
    <property type="entry name" value="Allophanate_hydrolase"/>
</dbReference>
<feature type="domain" description="Allophanate hydrolase C-terminal" evidence="2">
    <location>
        <begin position="479"/>
        <end position="602"/>
    </location>
</feature>
<evidence type="ECO:0000259" key="2">
    <source>
        <dbReference type="Pfam" id="PF21986"/>
    </source>
</evidence>
<feature type="domain" description="Amidase" evidence="1">
    <location>
        <begin position="31"/>
        <end position="444"/>
    </location>
</feature>
<dbReference type="InterPro" id="IPR036928">
    <property type="entry name" value="AS_sf"/>
</dbReference>
<accession>A0A840BDH2</accession>
<dbReference type="AlphaFoldDB" id="A0A840BDH2"/>
<evidence type="ECO:0000259" key="1">
    <source>
        <dbReference type="Pfam" id="PF01425"/>
    </source>
</evidence>
<comment type="caution">
    <text evidence="3">The sequence shown here is derived from an EMBL/GenBank/DDBJ whole genome shotgun (WGS) entry which is preliminary data.</text>
</comment>
<sequence>MSKPDAALHAQSLDIASLQTAYREGRLTPLDVVDEVLRRTAEDPNCVWITRLSDEAVRRYAQALAGRDPASLPLYGIPFAIKDNIDLAGVPTTAACREFAYTPQASAFVVQRLIDAGAIPIGKTNLDQFATGLNGTRSPWGACRNAFNPEYISGGSSSGSAVAVAKGYVSFALGTDTAGSGRVPAAFNNLIGHKPTLGWLSTTGVVPACRSLDTVSVFALTADDAELVTSVAAAFDADDCFARKQEGHGFDFGRVTSFRVGVPKASQLAFFGNAEAERLFAEAIERIAALGGEIVEVDLQPFLDTAKMLYEGPWVAERYAAIRGFFDAQPDALLPVIREIIGGAERWSAADAYDYGYRLKAAKRQCDAVWQDVDTILTPSAGTIYTIAEMLSDPIRLNANLGTYTNFMNLLDYAATAVPAGFQTDGLPFGVTLFAPAHQDGPLLRLAGRMQRALGAPLGATGLPQPVASAPLSLPSGQVRVAVCGAHLSGLPLNGQLTSRGARLIAAVESAPEYKFVALPGGPPFRPGMIRVGTGGGAVQMEVWEMPAREFGSFVAAIPAPLGIGVVKLADGSTVQGFTCEAIAAEGAEDITHFGGWRAYLAQRAK</sequence>
<organism evidence="3 4">
    <name type="scientific">Niveibacterium umoris</name>
    <dbReference type="NCBI Taxonomy" id="1193620"/>
    <lineage>
        <taxon>Bacteria</taxon>
        <taxon>Pseudomonadati</taxon>
        <taxon>Pseudomonadota</taxon>
        <taxon>Betaproteobacteria</taxon>
        <taxon>Rhodocyclales</taxon>
        <taxon>Rhodocyclaceae</taxon>
        <taxon>Niveibacterium</taxon>
    </lineage>
</organism>
<dbReference type="Gene3D" id="1.20.58.1700">
    <property type="match status" value="1"/>
</dbReference>
<dbReference type="Proteomes" id="UP000561045">
    <property type="component" value="Unassembled WGS sequence"/>
</dbReference>
<dbReference type="PANTHER" id="PTHR11895:SF169">
    <property type="entry name" value="GLUTAMYL-TRNA(GLN) AMIDOTRANSFERASE"/>
    <property type="match status" value="1"/>
</dbReference>
<name>A0A840BDH2_9RHOO</name>
<dbReference type="SUPFAM" id="SSF75304">
    <property type="entry name" value="Amidase signature (AS) enzymes"/>
    <property type="match status" value="1"/>
</dbReference>